<comment type="similarity">
    <text evidence="6">Belongs to the major facilitator superfamily. Spinster (TC 2.A.1.49) family.</text>
</comment>
<dbReference type="InterPro" id="IPR020846">
    <property type="entry name" value="MFS_dom"/>
</dbReference>
<evidence type="ECO:0000256" key="7">
    <source>
        <dbReference type="SAM" id="MobiDB-lite"/>
    </source>
</evidence>
<feature type="transmembrane region" description="Helical" evidence="8">
    <location>
        <begin position="361"/>
        <end position="380"/>
    </location>
</feature>
<dbReference type="CDD" id="cd06174">
    <property type="entry name" value="MFS"/>
    <property type="match status" value="1"/>
</dbReference>
<keyword evidence="5 8" id="KW-0472">Membrane</keyword>
<dbReference type="InterPro" id="IPR044770">
    <property type="entry name" value="MFS_spinster-like"/>
</dbReference>
<feature type="transmembrane region" description="Helical" evidence="8">
    <location>
        <begin position="96"/>
        <end position="121"/>
    </location>
</feature>
<dbReference type="PANTHER" id="PTHR23505:SF79">
    <property type="entry name" value="PROTEIN SPINSTER"/>
    <property type="match status" value="1"/>
</dbReference>
<feature type="transmembrane region" description="Helical" evidence="8">
    <location>
        <begin position="154"/>
        <end position="173"/>
    </location>
</feature>
<feature type="compositionally biased region" description="Basic and acidic residues" evidence="7">
    <location>
        <begin position="544"/>
        <end position="555"/>
    </location>
</feature>
<evidence type="ECO:0000313" key="10">
    <source>
        <dbReference type="EMBL" id="OAO13336.1"/>
    </source>
</evidence>
<dbReference type="Gene3D" id="1.20.1250.20">
    <property type="entry name" value="MFS general substrate transporter like domains"/>
    <property type="match status" value="1"/>
</dbReference>
<dbReference type="STRING" id="478820.A0A196SAH6"/>
<feature type="transmembrane region" description="Helical" evidence="8">
    <location>
        <begin position="435"/>
        <end position="454"/>
    </location>
</feature>
<dbReference type="PROSITE" id="PS50850">
    <property type="entry name" value="MFS"/>
    <property type="match status" value="1"/>
</dbReference>
<name>A0A196SAH6_BLAHN</name>
<dbReference type="AlphaFoldDB" id="A0A196SAH6"/>
<feature type="transmembrane region" description="Helical" evidence="8">
    <location>
        <begin position="127"/>
        <end position="147"/>
    </location>
</feature>
<evidence type="ECO:0000256" key="3">
    <source>
        <dbReference type="ARBA" id="ARBA00022692"/>
    </source>
</evidence>
<feature type="region of interest" description="Disordered" evidence="7">
    <location>
        <begin position="544"/>
        <end position="564"/>
    </location>
</feature>
<feature type="transmembrane region" description="Helical" evidence="8">
    <location>
        <begin position="266"/>
        <end position="285"/>
    </location>
</feature>
<keyword evidence="4 8" id="KW-1133">Transmembrane helix</keyword>
<evidence type="ECO:0000256" key="5">
    <source>
        <dbReference type="ARBA" id="ARBA00023136"/>
    </source>
</evidence>
<evidence type="ECO:0000259" key="9">
    <source>
        <dbReference type="PROSITE" id="PS50850"/>
    </source>
</evidence>
<dbReference type="EMBL" id="LXWW01000421">
    <property type="protein sequence ID" value="OAO13336.1"/>
    <property type="molecule type" value="Genomic_DNA"/>
</dbReference>
<keyword evidence="11" id="KW-1185">Reference proteome</keyword>
<dbReference type="PANTHER" id="PTHR23505">
    <property type="entry name" value="SPINSTER"/>
    <property type="match status" value="1"/>
</dbReference>
<evidence type="ECO:0000313" key="11">
    <source>
        <dbReference type="Proteomes" id="UP000078348"/>
    </source>
</evidence>
<dbReference type="GO" id="GO:0016020">
    <property type="term" value="C:membrane"/>
    <property type="evidence" value="ECO:0007669"/>
    <property type="project" value="UniProtKB-SubCell"/>
</dbReference>
<dbReference type="InterPro" id="IPR011701">
    <property type="entry name" value="MFS"/>
</dbReference>
<comment type="caution">
    <text evidence="10">The sequence shown here is derived from an EMBL/GenBank/DDBJ whole genome shotgun (WGS) entry which is preliminary data.</text>
</comment>
<reference evidence="10 11" key="1">
    <citation type="submission" date="2016-05" db="EMBL/GenBank/DDBJ databases">
        <title>Nuclear genome of Blastocystis sp. subtype 1 NandII.</title>
        <authorList>
            <person name="Gentekaki E."/>
            <person name="Curtis B."/>
            <person name="Stairs C."/>
            <person name="Eme L."/>
            <person name="Herman E."/>
            <person name="Klimes V."/>
            <person name="Arias M.C."/>
            <person name="Elias M."/>
            <person name="Hilliou F."/>
            <person name="Klute M."/>
            <person name="Malik S.-B."/>
            <person name="Pightling A."/>
            <person name="Rachubinski R."/>
            <person name="Salas D."/>
            <person name="Schlacht A."/>
            <person name="Suga H."/>
            <person name="Archibald J."/>
            <person name="Ball S.G."/>
            <person name="Clark G."/>
            <person name="Dacks J."/>
            <person name="Van Der Giezen M."/>
            <person name="Tsaousis A."/>
            <person name="Roger A."/>
        </authorList>
    </citation>
    <scope>NUCLEOTIDE SEQUENCE [LARGE SCALE GENOMIC DNA]</scope>
    <source>
        <strain evidence="11">ATCC 50177 / NandII</strain>
    </source>
</reference>
<feature type="transmembrane region" description="Helical" evidence="8">
    <location>
        <begin position="185"/>
        <end position="206"/>
    </location>
</feature>
<keyword evidence="2" id="KW-0813">Transport</keyword>
<dbReference type="GO" id="GO:0022857">
    <property type="term" value="F:transmembrane transporter activity"/>
    <property type="evidence" value="ECO:0007669"/>
    <property type="project" value="InterPro"/>
</dbReference>
<feature type="transmembrane region" description="Helical" evidence="8">
    <location>
        <begin position="20"/>
        <end position="41"/>
    </location>
</feature>
<keyword evidence="3 8" id="KW-0812">Transmembrane</keyword>
<dbReference type="Pfam" id="PF07690">
    <property type="entry name" value="MFS_1"/>
    <property type="match status" value="1"/>
</dbReference>
<evidence type="ECO:0000256" key="1">
    <source>
        <dbReference type="ARBA" id="ARBA00004141"/>
    </source>
</evidence>
<proteinExistence type="inferred from homology"/>
<protein>
    <submittedName>
        <fullName evidence="10">Transporter</fullName>
    </submittedName>
</protein>
<feature type="transmembrane region" description="Helical" evidence="8">
    <location>
        <begin position="70"/>
        <end position="89"/>
    </location>
</feature>
<evidence type="ECO:0000256" key="2">
    <source>
        <dbReference type="ARBA" id="ARBA00022448"/>
    </source>
</evidence>
<feature type="transmembrane region" description="Helical" evidence="8">
    <location>
        <begin position="333"/>
        <end position="355"/>
    </location>
</feature>
<evidence type="ECO:0000256" key="6">
    <source>
        <dbReference type="ARBA" id="ARBA00024338"/>
    </source>
</evidence>
<evidence type="ECO:0000256" key="4">
    <source>
        <dbReference type="ARBA" id="ARBA00022989"/>
    </source>
</evidence>
<feature type="transmembrane region" description="Helical" evidence="8">
    <location>
        <begin position="305"/>
        <end position="326"/>
    </location>
</feature>
<dbReference type="OrthoDB" id="440755at2759"/>
<sequence>MDVVVSFLQRRLGEKESRSVICYLSAVLMLSIVTLLNYFYYNALSPLLSILANEYRFNEEQRDYMLGSRLNSIFFLVGCPCSLLFSFIADSQNKKPIFIGISLACHMSSFLLQFCSSYSVLYCWRGLSGALITSTMPIFLSILGDIFPSSLRSIASVISSVVVGCGMLLGQTISGFLSAHFGWRFFFRIVSAVGILATCSLFYIRFPSKGEADGMKQVAKDDTEPLKSRDSEINEEVLEESMELEAETIRSDASILKYVFTIPSNMMLFLQGLPGTMPWGVYTIYLHNILCTEKKMSIDMASTLILSFGAGAAVGSAVAGVICGFLCSFNKSLLPVAVAVCYFVSLPLISSIFTLPQDDGMITFALHMFILVLIGLLLSIPGPCIRTMLMNVNRPHCRSTVIAISEVFNNIGRILGPVLFVYYCQGKSRIDAMMVISEFFYVAGGICCVLYFTYERDEEVVMEFIQGVMKELNRDAEKTAGMDRTSLDGQLTEYEAISPHPDSDADRGLGLTPSMSMESLRAAGEGVNVMIRKVKSALDELKRNSFRESEAKGEEAPLLSKTTV</sequence>
<evidence type="ECO:0000256" key="8">
    <source>
        <dbReference type="SAM" id="Phobius"/>
    </source>
</evidence>
<accession>A0A196SAH6</accession>
<gene>
    <name evidence="10" type="ORF">AV274_5011</name>
</gene>
<dbReference type="SUPFAM" id="SSF103473">
    <property type="entry name" value="MFS general substrate transporter"/>
    <property type="match status" value="1"/>
</dbReference>
<feature type="domain" description="Major facilitator superfamily (MFS) profile" evidence="9">
    <location>
        <begin position="26"/>
        <end position="456"/>
    </location>
</feature>
<comment type="subcellular location">
    <subcellularLocation>
        <location evidence="1">Membrane</location>
        <topology evidence="1">Multi-pass membrane protein</topology>
    </subcellularLocation>
</comment>
<organism evidence="10 11">
    <name type="scientific">Blastocystis sp. subtype 1 (strain ATCC 50177 / NandII)</name>
    <dbReference type="NCBI Taxonomy" id="478820"/>
    <lineage>
        <taxon>Eukaryota</taxon>
        <taxon>Sar</taxon>
        <taxon>Stramenopiles</taxon>
        <taxon>Bigyra</taxon>
        <taxon>Opalozoa</taxon>
        <taxon>Opalinata</taxon>
        <taxon>Blastocystidae</taxon>
        <taxon>Blastocystis</taxon>
    </lineage>
</organism>
<dbReference type="Proteomes" id="UP000078348">
    <property type="component" value="Unassembled WGS sequence"/>
</dbReference>
<dbReference type="InterPro" id="IPR036259">
    <property type="entry name" value="MFS_trans_sf"/>
</dbReference>